<dbReference type="Gene3D" id="3.40.50.720">
    <property type="entry name" value="NAD(P)-binding Rossmann-like Domain"/>
    <property type="match status" value="1"/>
</dbReference>
<dbReference type="InterPro" id="IPR051267">
    <property type="entry name" value="STEAP_metalloreductase"/>
</dbReference>
<keyword evidence="1" id="KW-0560">Oxidoreductase</keyword>
<evidence type="ECO:0000256" key="1">
    <source>
        <dbReference type="ARBA" id="ARBA00023002"/>
    </source>
</evidence>
<dbReference type="GO" id="GO:0016491">
    <property type="term" value="F:oxidoreductase activity"/>
    <property type="evidence" value="ECO:0007669"/>
    <property type="project" value="UniProtKB-KW"/>
</dbReference>
<proteinExistence type="predicted"/>
<dbReference type="InterPro" id="IPR028939">
    <property type="entry name" value="P5C_Rdtase_cat_N"/>
</dbReference>
<name>A0AAJ2DDW8_SERFO</name>
<dbReference type="InterPro" id="IPR036291">
    <property type="entry name" value="NAD(P)-bd_dom_sf"/>
</dbReference>
<organism evidence="3 4">
    <name type="scientific">Serratia fonticola</name>
    <dbReference type="NCBI Taxonomy" id="47917"/>
    <lineage>
        <taxon>Bacteria</taxon>
        <taxon>Pseudomonadati</taxon>
        <taxon>Pseudomonadota</taxon>
        <taxon>Gammaproteobacteria</taxon>
        <taxon>Enterobacterales</taxon>
        <taxon>Yersiniaceae</taxon>
        <taxon>Serratia</taxon>
    </lineage>
</organism>
<reference evidence="3" key="1">
    <citation type="submission" date="2023-08" db="EMBL/GenBank/DDBJ databases">
        <title>The Comparative Genomic Analysis of Yersiniaceae from Polar Regions.</title>
        <authorList>
            <person name="Goncharov A."/>
            <person name="Aslanov B."/>
            <person name="Kolodzhieva V."/>
            <person name="Azarov D."/>
            <person name="Mochov A."/>
            <person name="Lebedeva E."/>
        </authorList>
    </citation>
    <scope>NUCLEOTIDE SEQUENCE</scope>
    <source>
        <strain evidence="3">Vf</strain>
    </source>
</reference>
<protein>
    <submittedName>
        <fullName evidence="3">NAD(P)-binding domain-containing protein</fullName>
    </submittedName>
</protein>
<dbReference type="RefSeq" id="WP_024529231.1">
    <property type="nucleotide sequence ID" value="NZ_CAMKVM010000034.1"/>
</dbReference>
<dbReference type="Proteomes" id="UP001224622">
    <property type="component" value="Unassembled WGS sequence"/>
</dbReference>
<evidence type="ECO:0000313" key="4">
    <source>
        <dbReference type="Proteomes" id="UP001224622"/>
    </source>
</evidence>
<accession>A0AAJ2DDW8</accession>
<sequence>MKIGIIGAGFIARSLAEHALAKGHQVMLSNSRGPDTLYSLKVALACETGTVQQAVEFGDIVVIAITFKHYATVPAEALRGKIVIDTNNYYPERDGNFVELDQQLTTTSELLARHLYASHVVKAFNSIRVIDLDKDGRPQGDERRRALPIAGDNEDAKKRVSDLIDQFGFDVVDAGVLKEGWRFQRGSPLYCEWFNQSQLKKSLADLTREQVIA</sequence>
<evidence type="ECO:0000313" key="3">
    <source>
        <dbReference type="EMBL" id="MDQ9128875.1"/>
    </source>
</evidence>
<evidence type="ECO:0000259" key="2">
    <source>
        <dbReference type="Pfam" id="PF03807"/>
    </source>
</evidence>
<dbReference type="EMBL" id="JAVIGA010000027">
    <property type="protein sequence ID" value="MDQ9128875.1"/>
    <property type="molecule type" value="Genomic_DNA"/>
</dbReference>
<feature type="domain" description="Pyrroline-5-carboxylate reductase catalytic N-terminal" evidence="2">
    <location>
        <begin position="2"/>
        <end position="89"/>
    </location>
</feature>
<comment type="caution">
    <text evidence="3">The sequence shown here is derived from an EMBL/GenBank/DDBJ whole genome shotgun (WGS) entry which is preliminary data.</text>
</comment>
<gene>
    <name evidence="3" type="ORF">RDT67_20860</name>
</gene>
<dbReference type="PANTHER" id="PTHR14239">
    <property type="entry name" value="DUDULIN-RELATED"/>
    <property type="match status" value="1"/>
</dbReference>
<dbReference type="AlphaFoldDB" id="A0AAJ2DDW8"/>
<dbReference type="Pfam" id="PF03807">
    <property type="entry name" value="F420_oxidored"/>
    <property type="match status" value="1"/>
</dbReference>
<dbReference type="SUPFAM" id="SSF51735">
    <property type="entry name" value="NAD(P)-binding Rossmann-fold domains"/>
    <property type="match status" value="1"/>
</dbReference>